<evidence type="ECO:0000259" key="2">
    <source>
        <dbReference type="Pfam" id="PF02036"/>
    </source>
</evidence>
<reference evidence="4" key="1">
    <citation type="journal article" date="2019" name="Int. J. Syst. Evol. Microbiol.">
        <title>The Global Catalogue of Microorganisms (GCM) 10K type strain sequencing project: providing services to taxonomists for standard genome sequencing and annotation.</title>
        <authorList>
            <consortium name="The Broad Institute Genomics Platform"/>
            <consortium name="The Broad Institute Genome Sequencing Center for Infectious Disease"/>
            <person name="Wu L."/>
            <person name="Ma J."/>
        </authorList>
    </citation>
    <scope>NUCLEOTIDE SEQUENCE [LARGE SCALE GENOMIC DNA]</scope>
    <source>
        <strain evidence="4">KCTC 23701</strain>
    </source>
</reference>
<dbReference type="Gene3D" id="3.30.1050.10">
    <property type="entry name" value="SCP2 sterol-binding domain"/>
    <property type="match status" value="1"/>
</dbReference>
<protein>
    <recommendedName>
        <fullName evidence="1">Ubiquinone biosynthesis accessory factor UbiT</fullName>
    </recommendedName>
</protein>
<name>A0ABQ3H198_9NEIS</name>
<evidence type="ECO:0000313" key="4">
    <source>
        <dbReference type="Proteomes" id="UP000604737"/>
    </source>
</evidence>
<feature type="domain" description="SCP2" evidence="2">
    <location>
        <begin position="36"/>
        <end position="122"/>
    </location>
</feature>
<comment type="similarity">
    <text evidence="1">Belongs to the UbiT family.</text>
</comment>
<dbReference type="HAMAP" id="MF_02231">
    <property type="entry name" value="UbiT"/>
    <property type="match status" value="1"/>
</dbReference>
<dbReference type="EMBL" id="BMYO01000004">
    <property type="protein sequence ID" value="GHD62474.1"/>
    <property type="molecule type" value="Genomic_DNA"/>
</dbReference>
<dbReference type="RefSeq" id="WP_189460073.1">
    <property type="nucleotide sequence ID" value="NZ_BMYO01000004.1"/>
</dbReference>
<keyword evidence="4" id="KW-1185">Reference proteome</keyword>
<dbReference type="Proteomes" id="UP000604737">
    <property type="component" value="Unassembled WGS sequence"/>
</dbReference>
<dbReference type="Pfam" id="PF02036">
    <property type="entry name" value="SCP2"/>
    <property type="match status" value="1"/>
</dbReference>
<gene>
    <name evidence="1" type="primary">ubiT</name>
    <name evidence="3" type="ORF">GCM10007350_18490</name>
</gene>
<dbReference type="InterPro" id="IPR003033">
    <property type="entry name" value="SCP2_sterol-bd_dom"/>
</dbReference>
<evidence type="ECO:0000313" key="3">
    <source>
        <dbReference type="EMBL" id="GHD62474.1"/>
    </source>
</evidence>
<evidence type="ECO:0000256" key="1">
    <source>
        <dbReference type="HAMAP-Rule" id="MF_02231"/>
    </source>
</evidence>
<organism evidence="3 4">
    <name type="scientific">Jeongeupia chitinilytica</name>
    <dbReference type="NCBI Taxonomy" id="1041641"/>
    <lineage>
        <taxon>Bacteria</taxon>
        <taxon>Pseudomonadati</taxon>
        <taxon>Pseudomonadota</taxon>
        <taxon>Betaproteobacteria</taxon>
        <taxon>Neisseriales</taxon>
        <taxon>Chitinibacteraceae</taxon>
        <taxon>Jeongeupia</taxon>
    </lineage>
</organism>
<comment type="function">
    <text evidence="1">Required for O(2)-independent ubiquinone (coenzyme Q) biosynthesis. Likely functions as an accessory factor.</text>
</comment>
<dbReference type="SUPFAM" id="SSF55718">
    <property type="entry name" value="SCP-like"/>
    <property type="match status" value="1"/>
</dbReference>
<comment type="caution">
    <text evidence="3">The sequence shown here is derived from an EMBL/GenBank/DDBJ whole genome shotgun (WGS) entry which is preliminary data.</text>
</comment>
<proteinExistence type="inferred from homology"/>
<dbReference type="InterPro" id="IPR036527">
    <property type="entry name" value="SCP2_sterol-bd_dom_sf"/>
</dbReference>
<keyword evidence="1" id="KW-0831">Ubiquinone biosynthesis</keyword>
<sequence length="142" mass="15783">MTLTGMLFPLLRHLPEAPPSRTLAFALNLVRRRLWPDEDFGWLAGKRIRFEVADLDRGVTIGFSGIRFRGEAPPADVTFAASLADYWAIARRDADPDTLFFQRRLTIAGDTELGLQLKNLLDATDWGPLLALLPAPLRPATG</sequence>
<dbReference type="InterPro" id="IPR016830">
    <property type="entry name" value="UbiT"/>
</dbReference>
<accession>A0ABQ3H198</accession>
<comment type="pathway">
    <text evidence="1">Cofactor biosynthesis; ubiquinone biosynthesis.</text>
</comment>